<name>A0ABS8TDR2_DATST</name>
<comment type="caution">
    <text evidence="1">The sequence shown here is derived from an EMBL/GenBank/DDBJ whole genome shotgun (WGS) entry which is preliminary data.</text>
</comment>
<accession>A0ABS8TDR2</accession>
<sequence length="144" mass="16241">MPRQSDQQCEAPGHWRYRMCEAATSRRYRPCNAQQGWHKARRKAPLSQRNKGHAAALSSCNGHVQQHCPEKCLLKSRCRFEALGHFPAPVFHQRFMNHDRQNASVMLVNCNFSQLTAQACGLVASRGSSSLIHSLVSSTYGTKF</sequence>
<dbReference type="Proteomes" id="UP000823775">
    <property type="component" value="Unassembled WGS sequence"/>
</dbReference>
<evidence type="ECO:0000313" key="2">
    <source>
        <dbReference type="Proteomes" id="UP000823775"/>
    </source>
</evidence>
<gene>
    <name evidence="1" type="ORF">HAX54_007648</name>
</gene>
<reference evidence="1 2" key="1">
    <citation type="journal article" date="2021" name="BMC Genomics">
        <title>Datura genome reveals duplications of psychoactive alkaloid biosynthetic genes and high mutation rate following tissue culture.</title>
        <authorList>
            <person name="Rajewski A."/>
            <person name="Carter-House D."/>
            <person name="Stajich J."/>
            <person name="Litt A."/>
        </authorList>
    </citation>
    <scope>NUCLEOTIDE SEQUENCE [LARGE SCALE GENOMIC DNA]</scope>
    <source>
        <strain evidence="1">AR-01</strain>
    </source>
</reference>
<organism evidence="1 2">
    <name type="scientific">Datura stramonium</name>
    <name type="common">Jimsonweed</name>
    <name type="synonym">Common thornapple</name>
    <dbReference type="NCBI Taxonomy" id="4076"/>
    <lineage>
        <taxon>Eukaryota</taxon>
        <taxon>Viridiplantae</taxon>
        <taxon>Streptophyta</taxon>
        <taxon>Embryophyta</taxon>
        <taxon>Tracheophyta</taxon>
        <taxon>Spermatophyta</taxon>
        <taxon>Magnoliopsida</taxon>
        <taxon>eudicotyledons</taxon>
        <taxon>Gunneridae</taxon>
        <taxon>Pentapetalae</taxon>
        <taxon>asterids</taxon>
        <taxon>lamiids</taxon>
        <taxon>Solanales</taxon>
        <taxon>Solanaceae</taxon>
        <taxon>Solanoideae</taxon>
        <taxon>Datureae</taxon>
        <taxon>Datura</taxon>
    </lineage>
</organism>
<dbReference type="EMBL" id="JACEIK010001394">
    <property type="protein sequence ID" value="MCD7469030.1"/>
    <property type="molecule type" value="Genomic_DNA"/>
</dbReference>
<evidence type="ECO:0000313" key="1">
    <source>
        <dbReference type="EMBL" id="MCD7469030.1"/>
    </source>
</evidence>
<keyword evidence="2" id="KW-1185">Reference proteome</keyword>
<protein>
    <submittedName>
        <fullName evidence="1">Uncharacterized protein</fullName>
    </submittedName>
</protein>
<proteinExistence type="predicted"/>